<dbReference type="Gene3D" id="3.90.70.40">
    <property type="match status" value="1"/>
</dbReference>
<evidence type="ECO:0000256" key="1">
    <source>
        <dbReference type="ARBA" id="ARBA00000707"/>
    </source>
</evidence>
<evidence type="ECO:0000313" key="16">
    <source>
        <dbReference type="Proteomes" id="UP000287166"/>
    </source>
</evidence>
<dbReference type="GO" id="GO:0016579">
    <property type="term" value="P:protein deubiquitination"/>
    <property type="evidence" value="ECO:0007669"/>
    <property type="project" value="InterPro"/>
</dbReference>
<dbReference type="PRINTS" id="PR01233">
    <property type="entry name" value="JOSEPHIN"/>
</dbReference>
<dbReference type="InterPro" id="IPR006155">
    <property type="entry name" value="Josephin"/>
</dbReference>
<organism evidence="15 16">
    <name type="scientific">Sparassis crispa</name>
    <dbReference type="NCBI Taxonomy" id="139825"/>
    <lineage>
        <taxon>Eukaryota</taxon>
        <taxon>Fungi</taxon>
        <taxon>Dikarya</taxon>
        <taxon>Basidiomycota</taxon>
        <taxon>Agaricomycotina</taxon>
        <taxon>Agaricomycetes</taxon>
        <taxon>Polyporales</taxon>
        <taxon>Sparassidaceae</taxon>
        <taxon>Sparassis</taxon>
    </lineage>
</organism>
<dbReference type="InParanoid" id="A0A401GGC3"/>
<feature type="compositionally biased region" description="Polar residues" evidence="13">
    <location>
        <begin position="208"/>
        <end position="219"/>
    </location>
</feature>
<dbReference type="SMART" id="SM01246">
    <property type="entry name" value="Josephin"/>
    <property type="match status" value="1"/>
</dbReference>
<feature type="compositionally biased region" description="Acidic residues" evidence="13">
    <location>
        <begin position="284"/>
        <end position="298"/>
    </location>
</feature>
<feature type="active site" description="Proton acceptor" evidence="11">
    <location>
        <position position="117"/>
    </location>
</feature>
<dbReference type="InterPro" id="IPR033865">
    <property type="entry name" value="Ataxin-3"/>
</dbReference>
<dbReference type="EC" id="3.4.19.12" evidence="3"/>
<dbReference type="Pfam" id="PF02099">
    <property type="entry name" value="Josephin"/>
    <property type="match status" value="1"/>
</dbReference>
<keyword evidence="9" id="KW-0804">Transcription</keyword>
<dbReference type="Proteomes" id="UP000287166">
    <property type="component" value="Unassembled WGS sequence"/>
</dbReference>
<name>A0A401GGC3_9APHY</name>
<gene>
    <name evidence="15" type="ORF">SCP_0308790</name>
</gene>
<feature type="compositionally biased region" description="Acidic residues" evidence="13">
    <location>
        <begin position="487"/>
        <end position="496"/>
    </location>
</feature>
<feature type="active site" evidence="11">
    <location>
        <position position="145"/>
    </location>
</feature>
<dbReference type="STRING" id="139825.A0A401GGC3"/>
<dbReference type="PANTHER" id="PTHR14159:SF0">
    <property type="entry name" value="ATAXIN-3-RELATED"/>
    <property type="match status" value="1"/>
</dbReference>
<feature type="compositionally biased region" description="Acidic residues" evidence="13">
    <location>
        <begin position="385"/>
        <end position="403"/>
    </location>
</feature>
<evidence type="ECO:0000256" key="10">
    <source>
        <dbReference type="ARBA" id="ARBA00023242"/>
    </source>
</evidence>
<evidence type="ECO:0000256" key="13">
    <source>
        <dbReference type="SAM" id="MobiDB-lite"/>
    </source>
</evidence>
<dbReference type="Gene3D" id="1.10.287.10">
    <property type="entry name" value="S15/NS1, RNA-binding"/>
    <property type="match status" value="1"/>
</dbReference>
<evidence type="ECO:0000256" key="2">
    <source>
        <dbReference type="ARBA" id="ARBA00004123"/>
    </source>
</evidence>
<dbReference type="AlphaFoldDB" id="A0A401GGC3"/>
<dbReference type="GO" id="GO:0006508">
    <property type="term" value="P:proteolysis"/>
    <property type="evidence" value="ECO:0007669"/>
    <property type="project" value="UniProtKB-KW"/>
</dbReference>
<feature type="compositionally biased region" description="Low complexity" evidence="13">
    <location>
        <begin position="461"/>
        <end position="470"/>
    </location>
</feature>
<dbReference type="GO" id="GO:0005634">
    <property type="term" value="C:nucleus"/>
    <property type="evidence" value="ECO:0007669"/>
    <property type="project" value="UniProtKB-SubCell"/>
</dbReference>
<keyword evidence="4" id="KW-0645">Protease</keyword>
<feature type="compositionally biased region" description="Basic and acidic residues" evidence="13">
    <location>
        <begin position="363"/>
        <end position="384"/>
    </location>
</feature>
<evidence type="ECO:0000256" key="4">
    <source>
        <dbReference type="ARBA" id="ARBA00022670"/>
    </source>
</evidence>
<sequence>MTSLDTLIPVIYHEKQQPGSMLCAQHALNNLLQGNFFTAPDLSAIAESLDALEESYDADRGRASTNMDDTGFFSVQVLENALQVWGLTLIRWRSEAMRPYQQFPQTQMAFILNHEQHWLTLRRFGHVSPAPLHADSGGGHWFNLNSFLEAPQWISNTYLGMVLQQSEAEGYSVFAVIQTDPEGPLALPRTEADELAASIPESSAPSSGNRISTSRTPPSSVALHGFEDEDMELQAALQASLTGSPHDFLHPPSSAPSSSSAYREANRGVPPAAQYPYYNHGEPPELEPVDDEDDEEGDAAPMDPVAASMARNRAIMERMRREQEAALREGYEQEAARVEWAAAHRPPQAVQEHDDYEEMLRRAIEESEAEARVRDRPATQHTDEGEAADADENEDEDMDDEDYAPPVVPPRIPHPSSSYGARVYDDEDAELQAALKASLESVPEDFRFPSPRPPIRPLPPSSGASSLSTPREQQTPHGTATPQRPEEDTEDAETQSEAESSSAAEPEEQLSVEEIRKRRLAKFGG</sequence>
<evidence type="ECO:0000256" key="5">
    <source>
        <dbReference type="ARBA" id="ARBA00022786"/>
    </source>
</evidence>
<reference evidence="15 16" key="1">
    <citation type="journal article" date="2018" name="Sci. Rep.">
        <title>Genome sequence of the cauliflower mushroom Sparassis crispa (Hanabiratake) and its association with beneficial usage.</title>
        <authorList>
            <person name="Kiyama R."/>
            <person name="Furutani Y."/>
            <person name="Kawaguchi K."/>
            <person name="Nakanishi T."/>
        </authorList>
    </citation>
    <scope>NUCLEOTIDE SEQUENCE [LARGE SCALE GENOMIC DNA]</scope>
</reference>
<comment type="catalytic activity">
    <reaction evidence="1">
        <text>Thiol-dependent hydrolysis of ester, thioester, amide, peptide and isopeptide bonds formed by the C-terminal Gly of ubiquitin (a 76-residue protein attached to proteins as an intracellular targeting signal).</text>
        <dbReference type="EC" id="3.4.19.12"/>
    </reaction>
</comment>
<evidence type="ECO:0000259" key="14">
    <source>
        <dbReference type="PROSITE" id="PS50957"/>
    </source>
</evidence>
<feature type="compositionally biased region" description="Low complexity" evidence="13">
    <location>
        <begin position="251"/>
        <end position="261"/>
    </location>
</feature>
<feature type="compositionally biased region" description="Polar residues" evidence="13">
    <location>
        <begin position="471"/>
        <end position="482"/>
    </location>
</feature>
<keyword evidence="6" id="KW-0378">Hydrolase</keyword>
<evidence type="ECO:0000256" key="9">
    <source>
        <dbReference type="ARBA" id="ARBA00023163"/>
    </source>
</evidence>
<evidence type="ECO:0000256" key="7">
    <source>
        <dbReference type="ARBA" id="ARBA00022807"/>
    </source>
</evidence>
<keyword evidence="16" id="KW-1185">Reference proteome</keyword>
<feature type="active site" description="Nucleophile" evidence="11">
    <location>
        <position position="23"/>
    </location>
</feature>
<dbReference type="GO" id="GO:0004843">
    <property type="term" value="F:cysteine-type deubiquitinase activity"/>
    <property type="evidence" value="ECO:0007669"/>
    <property type="project" value="UniProtKB-EC"/>
</dbReference>
<dbReference type="SMART" id="SM00726">
    <property type="entry name" value="UIM"/>
    <property type="match status" value="3"/>
</dbReference>
<keyword evidence="10" id="KW-0539">Nucleus</keyword>
<feature type="compositionally biased region" description="Low complexity" evidence="13">
    <location>
        <begin position="196"/>
        <end position="207"/>
    </location>
</feature>
<dbReference type="OrthoDB" id="10063692at2759"/>
<keyword evidence="8" id="KW-0805">Transcription regulation</keyword>
<feature type="compositionally biased region" description="Pro residues" evidence="13">
    <location>
        <begin position="450"/>
        <end position="460"/>
    </location>
</feature>
<comment type="caution">
    <text evidence="15">The sequence shown here is derived from an EMBL/GenBank/DDBJ whole genome shotgun (WGS) entry which is preliminary data.</text>
</comment>
<dbReference type="EMBL" id="BFAD01000003">
    <property type="protein sequence ID" value="GBE81153.1"/>
    <property type="molecule type" value="Genomic_DNA"/>
</dbReference>
<dbReference type="PANTHER" id="PTHR14159">
    <property type="entry name" value="ATAXIN-3-RELATED"/>
    <property type="match status" value="1"/>
</dbReference>
<proteinExistence type="predicted"/>
<feature type="region of interest" description="Disordered" evidence="13">
    <location>
        <begin position="192"/>
        <end position="222"/>
    </location>
</feature>
<feature type="region of interest" description="Disordered" evidence="13">
    <location>
        <begin position="363"/>
        <end position="525"/>
    </location>
</feature>
<feature type="region of interest" description="Disordered" evidence="13">
    <location>
        <begin position="243"/>
        <end position="307"/>
    </location>
</feature>
<comment type="subcellular location">
    <subcellularLocation>
        <location evidence="2">Nucleus</location>
    </subcellularLocation>
</comment>
<protein>
    <recommendedName>
        <fullName evidence="3">ubiquitinyl hydrolase 1</fullName>
        <ecNumber evidence="3">3.4.19.12</ecNumber>
    </recommendedName>
</protein>
<accession>A0A401GGC3</accession>
<keyword evidence="5" id="KW-0833">Ubl conjugation pathway</keyword>
<evidence type="ECO:0000313" key="15">
    <source>
        <dbReference type="EMBL" id="GBE81153.1"/>
    </source>
</evidence>
<dbReference type="GeneID" id="38778070"/>
<dbReference type="RefSeq" id="XP_027612066.1">
    <property type="nucleotide sequence ID" value="XM_027756265.1"/>
</dbReference>
<evidence type="ECO:0000256" key="11">
    <source>
        <dbReference type="PIRSR" id="PIRSR633865-1"/>
    </source>
</evidence>
<keyword evidence="7" id="KW-0788">Thiol protease</keyword>
<dbReference type="InterPro" id="IPR003903">
    <property type="entry name" value="UIM_dom"/>
</dbReference>
<dbReference type="PROSITE" id="PS50957">
    <property type="entry name" value="JOSEPHIN"/>
    <property type="match status" value="1"/>
</dbReference>
<evidence type="ECO:0000256" key="8">
    <source>
        <dbReference type="ARBA" id="ARBA00023015"/>
    </source>
</evidence>
<evidence type="ECO:0000256" key="6">
    <source>
        <dbReference type="ARBA" id="ARBA00022801"/>
    </source>
</evidence>
<feature type="domain" description="Josephin" evidence="14">
    <location>
        <begin position="8"/>
        <end position="191"/>
    </location>
</feature>
<evidence type="ECO:0000256" key="3">
    <source>
        <dbReference type="ARBA" id="ARBA00012759"/>
    </source>
</evidence>
<dbReference type="PROSITE" id="PS50330">
    <property type="entry name" value="UIM"/>
    <property type="match status" value="2"/>
</dbReference>
<evidence type="ECO:0000256" key="12">
    <source>
        <dbReference type="PROSITE-ProRule" id="PRU00331"/>
    </source>
</evidence>
<comment type="caution">
    <text evidence="12">Lacks conserved residue(s) required for the propagation of feature annotation.</text>
</comment>